<evidence type="ECO:0000313" key="4">
    <source>
        <dbReference type="Proteomes" id="UP000031397"/>
    </source>
</evidence>
<dbReference type="RefSeq" id="WP_052236558.1">
    <property type="nucleotide sequence ID" value="NZ_JOJZ01000009.1"/>
</dbReference>
<dbReference type="AlphaFoldDB" id="A0A0C1LZT9"/>
<keyword evidence="4" id="KW-1185">Reference proteome</keyword>
<comment type="caution">
    <text evidence="3">The sequence shown here is derived from an EMBL/GenBank/DDBJ whole genome shotgun (WGS) entry which is preliminary data.</text>
</comment>
<dbReference type="GO" id="GO:0016746">
    <property type="term" value="F:acyltransferase activity"/>
    <property type="evidence" value="ECO:0007669"/>
    <property type="project" value="UniProtKB-KW"/>
</dbReference>
<evidence type="ECO:0000256" key="1">
    <source>
        <dbReference type="ARBA" id="ARBA00022679"/>
    </source>
</evidence>
<reference evidence="3 4" key="1">
    <citation type="submission" date="2014-06" db="EMBL/GenBank/DDBJ databases">
        <title>Functional and comparative genomic analyses of the Drosophila gut microbiota identify candidate symbiosis factors.</title>
        <authorList>
            <person name="Newell P.D."/>
            <person name="Chaston J.M."/>
            <person name="Douglas A.E."/>
        </authorList>
    </citation>
    <scope>NUCLEOTIDE SEQUENCE [LARGE SCALE GENOMIC DNA]</scope>
    <source>
        <strain evidence="3 4">DmCS_002</strain>
    </source>
</reference>
<dbReference type="OrthoDB" id="1695776at2"/>
<protein>
    <recommendedName>
        <fullName evidence="5">N-acetyltransferase</fullName>
    </recommendedName>
</protein>
<proteinExistence type="predicted"/>
<name>A0A0C1LZT9_9LACO</name>
<sequence>MEYKIVSLGDLLENYKEIEIKKVFNTFQSKNKDVEHFLKSKSIEFQRVGLSRTTLVFSNEKDLIGYFSISTKPLTISKRNWNRLSHNIQRKLNPMDSQSLQGTHEISSILLGQLSKNNKYCQEISGEDLLSLAYDKIRELWKLGGGRILYVEVDDNPHLDHFYCQNGFRRLEIKDGKNNKDVIPYKTVNKQNLYVKKLSDI</sequence>
<dbReference type="Proteomes" id="UP000031397">
    <property type="component" value="Unassembled WGS sequence"/>
</dbReference>
<evidence type="ECO:0000313" key="3">
    <source>
        <dbReference type="EMBL" id="KID42390.1"/>
    </source>
</evidence>
<dbReference type="EMBL" id="JOJZ01000009">
    <property type="protein sequence ID" value="KID42390.1"/>
    <property type="molecule type" value="Genomic_DNA"/>
</dbReference>
<keyword evidence="2" id="KW-0012">Acyltransferase</keyword>
<dbReference type="PANTHER" id="PTHR36449:SF1">
    <property type="entry name" value="ACETYLTRANSFERASE"/>
    <property type="match status" value="1"/>
</dbReference>
<gene>
    <name evidence="3" type="ORF">LfDm3_0319</name>
</gene>
<dbReference type="Gene3D" id="3.40.630.30">
    <property type="match status" value="1"/>
</dbReference>
<accession>A0A0C1LZT9</accession>
<dbReference type="PATRIC" id="fig|1614.7.peg.309"/>
<dbReference type="PANTHER" id="PTHR36449">
    <property type="entry name" value="ACETYLTRANSFERASE-RELATED"/>
    <property type="match status" value="1"/>
</dbReference>
<organism evidence="3 4">
    <name type="scientific">Fructilactobacillus fructivorans</name>
    <dbReference type="NCBI Taxonomy" id="1614"/>
    <lineage>
        <taxon>Bacteria</taxon>
        <taxon>Bacillati</taxon>
        <taxon>Bacillota</taxon>
        <taxon>Bacilli</taxon>
        <taxon>Lactobacillales</taxon>
        <taxon>Lactobacillaceae</taxon>
        <taxon>Fructilactobacillus</taxon>
    </lineage>
</organism>
<dbReference type="GeneID" id="74913008"/>
<evidence type="ECO:0008006" key="5">
    <source>
        <dbReference type="Google" id="ProtNLM"/>
    </source>
</evidence>
<evidence type="ECO:0000256" key="2">
    <source>
        <dbReference type="ARBA" id="ARBA00023315"/>
    </source>
</evidence>
<keyword evidence="1" id="KW-0808">Transferase</keyword>